<accession>A0AAE6YN60</accession>
<evidence type="ECO:0000256" key="2">
    <source>
        <dbReference type="ARBA" id="ARBA00005244"/>
    </source>
</evidence>
<keyword evidence="4 13" id="KW-0479">Metal-binding</keyword>
<keyword evidence="9 13" id="KW-0051">Antiviral defense</keyword>
<feature type="binding site" evidence="13">
    <location>
        <position position="11"/>
    </location>
    <ligand>
        <name>Mg(2+)</name>
        <dbReference type="ChEBI" id="CHEBI:18420"/>
        <label>1</label>
    </ligand>
</feature>
<dbReference type="InterPro" id="IPR036397">
    <property type="entry name" value="RNaseH_sf"/>
</dbReference>
<keyword evidence="5 13" id="KW-0255">Endonuclease</keyword>
<evidence type="ECO:0000256" key="4">
    <source>
        <dbReference type="ARBA" id="ARBA00022723"/>
    </source>
</evidence>
<evidence type="ECO:0000313" key="15">
    <source>
        <dbReference type="EMBL" id="QIW58648.1"/>
    </source>
</evidence>
<keyword evidence="6 13" id="KW-0378">Hydrolase</keyword>
<evidence type="ECO:0000256" key="13">
    <source>
        <dbReference type="HAMAP-Rule" id="MF_01480"/>
    </source>
</evidence>
<comment type="function">
    <text evidence="13">CRISPR (clustered regularly interspaced short palindromic repeat) is an adaptive immune system that provides protection against mobile genetic elements (viruses, transposable elements and conjugative plasmids). CRISPR clusters contain spacers, sequences complementary to antecedent mobile elements, and target invading nucleic acids. CRISPR clusters are transcribed and processed into CRISPR RNA (crRNA). In type II CRISPR systems correct processing of pre-crRNA requires a trans-encoded small RNA (tracrRNA), endogenous ribonuclease 3 (rnc) and this protein. The tracrRNA serves as a guide for ribonuclease 3-aided processing of pre-crRNA. Subsequently Cas9/crRNA/tracrRNA endonucleolytically cleaves linear or circular dsDNA target complementary to the spacer; Cas9 is inactive in the absence of the 2 guide RNAs (gRNA). Cas9 recognizes the protospacer adjacent motif (PAM) in the CRISPR repeat sequences to help distinguish self versus nonself, as targets within the bacterial CRISPR locus do not have PAMs. PAM recognition is also required for catalytic activity.</text>
</comment>
<dbReference type="Proteomes" id="UP000501558">
    <property type="component" value="Chromosome"/>
</dbReference>
<evidence type="ECO:0000313" key="16">
    <source>
        <dbReference type="Proteomes" id="UP000501558"/>
    </source>
</evidence>
<evidence type="ECO:0000259" key="14">
    <source>
        <dbReference type="PROSITE" id="PS51749"/>
    </source>
</evidence>
<name>A0AAE6YN60_9LACT</name>
<dbReference type="EMBL" id="CP047628">
    <property type="protein sequence ID" value="QIW58648.1"/>
    <property type="molecule type" value="Genomic_DNA"/>
</dbReference>
<dbReference type="GO" id="GO:0003723">
    <property type="term" value="F:RNA binding"/>
    <property type="evidence" value="ECO:0007669"/>
    <property type="project" value="UniProtKB-UniRule"/>
</dbReference>
<comment type="domain">
    <text evidence="13">Has 2 endonuclease domains. The discontinuous RuvC-like domain cleaves the target DNA noncomplementary to crRNA while the HNH nuclease domain cleaves the target DNA complementary to crRNA.</text>
</comment>
<keyword evidence="3 13" id="KW-0540">Nuclease</keyword>
<keyword evidence="7 13" id="KW-0460">Magnesium</keyword>
<proteinExistence type="inferred from homology"/>
<evidence type="ECO:0000256" key="8">
    <source>
        <dbReference type="ARBA" id="ARBA00022884"/>
    </source>
</evidence>
<keyword evidence="11" id="KW-0464">Manganese</keyword>
<sequence length="1477" mass="172958">MPKKDYTIGLDIGTNSVGWAVIDNEFEVLDVDKKVKIVKNGKTRGKKRLTKMWGVRLFEEGQVAADTRLKRGNRRRLKRRHERLRYLQEIFANEMAKIDGNFFRRLSESFLWLDDKQYDAVKYPLFRTEMEEKAYYKQFPTIYHLRDYVMHHEVDDLRLVYLAMHHILKFRGNFLYQDKENFDFENIDIEDSLKALFDLYNNVDNGLDISFEFEKVAQAQEILKNKQWSNSKKAFELKELFARSDKDRQKQVVELFKIIVGNKGTFANLFANPDYKEVEQKDIKLSDATASEKFEKAISENGFNDIEIEIIQKANAVYEATILANILTKPTISQSMVEKYDNHAKDLKVFKHFIKENFDESAFNEMFKDNLEGNYQAYVKGFDKGNKRDYATQEKFYSFVIDFLIKRINSKYNITLKSSGNGYFQNFSDYIEKNLDTLNEIVVTVKYEDGTEEKFGSGDIYKDILKKIELETFLPKQRMFKNGAIPFQIHLHELNHIIKRQKNKFSFLDEKVNESDKLYKLETLMKFRIPYYVGPLTPANIGNLGQKTSDKSRFAWMQSTGANITPWNFDEVVDKDASAVEFIQRMTNFDTYLPTEKVLPQNSLLYQEYTVYNELLISGYFSENHEKKYFDGQTRQKIVSDLFKEQKSVTQKDMQAWLYNNDYTSEEHAKLFGIDTAVKSPKFNTKLSTYIDLSRIVSPDLLDEHLEFFDKIVEFQTVFEDNKVLKRQIKILNDKHDNILSSEQIKQLAKKHYTGWGRLSRKLLDGIFDNGKTIMDYMREADYNQNFMSLIEDENKIFKSEIEKAQNEAIDTSEFSYENFVAPIAGSPAIKRGIWQSLQIVKEISDIMTYPPSRVVIEMTRENQTSRRSKPRLQQLKEKRAEFVEELVKLDENQNFDSERVYLYYLQNGKDMYTKETLELSELNQYEVDHIVPQTYIKDDSIENKVLVKRTSNQIKGGDVPSSEVVSKMKSYWQLLLEANMISRKKFENLTKEKFNERDMNGFINRQLVETRQITKNVAQILSNYFGETTDILTPKASLTSQFRKGIVYLNKEDFDEKALQDFLTNGGRIVDGKYLEVKLHDGFYKVREINDYHHAHDAYLNAVVANYLYQKFSEEERKILIYGQHISKDERKKIGKYATTRKGNFRQFLTPMVEENWVNFETGEILWQRDKVLETITRVMSDKQMNIVKKVEEQRGEFSKQERLKKGKASVAFKDGWSVEKYGGLSSETSAFAVPVSYEKGKAKKKVVHELISVTIREKSTFEKDNQAFVESKLNPMLITETGEIIKKNNAENIKILSNAISKYQLFEFEDGRKRMLASPKESQKGNQVVYTREHMAFLYHTNRYDEIKYKESFDFVNLNRKSFKDISIFILENSRKYRVHTDKNIEKLSDIVDKIDIYDTGDLVKLVQGLIQLLSAGTTNLSAYMTSKKSDKGEIRFGIVTKGQHQYTSASDIDIFSATLIHQSITGLYETRIKL</sequence>
<dbReference type="InterPro" id="IPR032240">
    <property type="entry name" value="Cas9_REC"/>
</dbReference>
<dbReference type="GO" id="GO:0051607">
    <property type="term" value="P:defense response to virus"/>
    <property type="evidence" value="ECO:0007669"/>
    <property type="project" value="UniProtKB-UniRule"/>
</dbReference>
<dbReference type="HAMAP" id="MF_01480">
    <property type="entry name" value="Cas9"/>
    <property type="match status" value="1"/>
</dbReference>
<feature type="binding site" evidence="13">
    <location>
        <position position="862"/>
    </location>
    <ligand>
        <name>Mg(2+)</name>
        <dbReference type="ChEBI" id="CHEBI:18420"/>
        <label>1</label>
    </ligand>
</feature>
<gene>
    <name evidence="13 15" type="primary">cas9</name>
    <name evidence="15" type="ORF">GU334_06895</name>
</gene>
<evidence type="ECO:0000256" key="10">
    <source>
        <dbReference type="ARBA" id="ARBA00023125"/>
    </source>
</evidence>
<dbReference type="NCBIfam" id="TIGR01865">
    <property type="entry name" value="cas_Csn1"/>
    <property type="match status" value="1"/>
</dbReference>
<comment type="similarity">
    <text evidence="13">Belongs to the CRISPR-associated Cas9 family.</text>
</comment>
<organism evidence="15 16">
    <name type="scientific">Pseudolactococcus raffinolactis</name>
    <dbReference type="NCBI Taxonomy" id="1366"/>
    <lineage>
        <taxon>Bacteria</taxon>
        <taxon>Bacillati</taxon>
        <taxon>Bacillota</taxon>
        <taxon>Bacilli</taxon>
        <taxon>Lactobacillales</taxon>
        <taxon>Streptococcaceae</taxon>
        <taxon>Pseudolactococcus</taxon>
    </lineage>
</organism>
<dbReference type="PROSITE" id="PS51749">
    <property type="entry name" value="HNH_CAS9"/>
    <property type="match status" value="1"/>
</dbReference>
<dbReference type="Pfam" id="PF22702">
    <property type="entry name" value="Cas9_RuvC"/>
    <property type="match status" value="1"/>
</dbReference>
<evidence type="ECO:0000256" key="9">
    <source>
        <dbReference type="ARBA" id="ARBA00023118"/>
    </source>
</evidence>
<comment type="similarity">
    <text evidence="2">Belongs to the CRISPR-associated protein Cas9 family. Subtype II-A subfamily.</text>
</comment>
<keyword evidence="16" id="KW-1185">Reference proteome</keyword>
<dbReference type="Pfam" id="PF16593">
    <property type="entry name" value="Cas9-BH"/>
    <property type="match status" value="1"/>
</dbReference>
<comment type="subunit">
    <text evidence="12 13">Monomer. Binds crRNA and tracrRNA.</text>
</comment>
<keyword evidence="8 13" id="KW-0694">RNA-binding</keyword>
<dbReference type="EC" id="3.1.-.-" evidence="13"/>
<dbReference type="Pfam" id="PF16592">
    <property type="entry name" value="Cas9_REC"/>
    <property type="match status" value="1"/>
</dbReference>
<evidence type="ECO:0000256" key="6">
    <source>
        <dbReference type="ARBA" id="ARBA00022801"/>
    </source>
</evidence>
<dbReference type="InterPro" id="IPR055228">
    <property type="entry name" value="Cas9_RuvC"/>
</dbReference>
<dbReference type="RefSeq" id="WP_167841403.1">
    <property type="nucleotide sequence ID" value="NZ_CP047628.1"/>
</dbReference>
<dbReference type="GO" id="GO:0003677">
    <property type="term" value="F:DNA binding"/>
    <property type="evidence" value="ECO:0007669"/>
    <property type="project" value="UniProtKB-UniRule"/>
</dbReference>
<dbReference type="InterPro" id="IPR033114">
    <property type="entry name" value="HNH_CAS9"/>
</dbReference>
<evidence type="ECO:0000256" key="12">
    <source>
        <dbReference type="ARBA" id="ARBA00046380"/>
    </source>
</evidence>
<reference evidence="15 16" key="1">
    <citation type="submission" date="2019-12" db="EMBL/GenBank/DDBJ databases">
        <title>Whole genome sequences of Lactococcus raffinolactis strains isolated from sewage.</title>
        <authorList>
            <person name="Ybazeta G."/>
            <person name="Ross M."/>
            <person name="Brabant-Kirwan D."/>
            <person name="Saleh M."/>
            <person name="Dillon J.A."/>
            <person name="Splinter K."/>
            <person name="Nokhbeh R."/>
        </authorList>
    </citation>
    <scope>NUCLEOTIDE SEQUENCE [LARGE SCALE GENOMIC DNA]</scope>
    <source>
        <strain evidence="15 16">Lr_19_14</strain>
    </source>
</reference>
<feature type="active site" description="For RuvC-like nuclease domain" evidence="13">
    <location>
        <position position="11"/>
    </location>
</feature>
<dbReference type="GO" id="GO:0046872">
    <property type="term" value="F:metal ion binding"/>
    <property type="evidence" value="ECO:0007669"/>
    <property type="project" value="UniProtKB-UniRule"/>
</dbReference>
<evidence type="ECO:0000256" key="1">
    <source>
        <dbReference type="ARBA" id="ARBA00001946"/>
    </source>
</evidence>
<dbReference type="InterPro" id="IPR032239">
    <property type="entry name" value="Cas9-BH"/>
</dbReference>
<evidence type="ECO:0000256" key="5">
    <source>
        <dbReference type="ARBA" id="ARBA00022759"/>
    </source>
</evidence>
<evidence type="ECO:0000256" key="3">
    <source>
        <dbReference type="ARBA" id="ARBA00022722"/>
    </source>
</evidence>
<dbReference type="InterPro" id="IPR028629">
    <property type="entry name" value="Cas9"/>
</dbReference>
<feature type="binding site" evidence="13">
    <location>
        <position position="1095"/>
    </location>
    <ligand>
        <name>Mg(2+)</name>
        <dbReference type="ChEBI" id="CHEBI:18420"/>
        <label>2</label>
    </ligand>
</feature>
<comment type="cofactor">
    <cofactor evidence="1 13">
        <name>Mg(2+)</name>
        <dbReference type="ChEBI" id="CHEBI:18420"/>
    </cofactor>
</comment>
<dbReference type="Pfam" id="PF16595">
    <property type="entry name" value="Cas9_PI"/>
    <property type="match status" value="1"/>
</dbReference>
<feature type="binding site" evidence="13">
    <location>
        <position position="862"/>
    </location>
    <ligand>
        <name>Mg(2+)</name>
        <dbReference type="ChEBI" id="CHEBI:18420"/>
        <label>2</label>
    </ligand>
</feature>
<dbReference type="GO" id="GO:0043571">
    <property type="term" value="P:maintenance of CRISPR repeat elements"/>
    <property type="evidence" value="ECO:0007669"/>
    <property type="project" value="UniProtKB-UniRule"/>
</dbReference>
<dbReference type="GO" id="GO:0016787">
    <property type="term" value="F:hydrolase activity"/>
    <property type="evidence" value="ECO:0007669"/>
    <property type="project" value="UniProtKB-KW"/>
</dbReference>
<dbReference type="GO" id="GO:0004519">
    <property type="term" value="F:endonuclease activity"/>
    <property type="evidence" value="ECO:0007669"/>
    <property type="project" value="UniProtKB-UniRule"/>
</dbReference>
<feature type="binding site" evidence="13">
    <location>
        <position position="858"/>
    </location>
    <ligand>
        <name>Mg(2+)</name>
        <dbReference type="ChEBI" id="CHEBI:18420"/>
        <label>1</label>
    </ligand>
</feature>
<feature type="domain" description="HNH Cas9-type" evidence="14">
    <location>
        <begin position="856"/>
        <end position="1008"/>
    </location>
</feature>
<feature type="binding site" evidence="13">
    <location>
        <position position="11"/>
    </location>
    <ligand>
        <name>Mg(2+)</name>
        <dbReference type="ChEBI" id="CHEBI:18420"/>
        <label>2</label>
    </ligand>
</feature>
<feature type="active site" description="Proton acceptor for HNH nuclease domain" evidence="13">
    <location>
        <position position="930"/>
    </location>
</feature>
<dbReference type="InterPro" id="IPR032237">
    <property type="entry name" value="Cas9_PI"/>
</dbReference>
<keyword evidence="10 13" id="KW-0238">DNA-binding</keyword>
<dbReference type="Pfam" id="PF13395">
    <property type="entry name" value="HNH_4"/>
    <property type="match status" value="1"/>
</dbReference>
<dbReference type="InterPro" id="IPR003615">
    <property type="entry name" value="HNH_nuc"/>
</dbReference>
<protein>
    <recommendedName>
        <fullName evidence="13">CRISPR-associated endonuclease Cas9</fullName>
        <ecNumber evidence="13">3.1.-.-</ecNumber>
    </recommendedName>
</protein>
<dbReference type="Gene3D" id="3.30.420.10">
    <property type="entry name" value="Ribonuclease H-like superfamily/Ribonuclease H"/>
    <property type="match status" value="1"/>
</dbReference>
<evidence type="ECO:0000256" key="7">
    <source>
        <dbReference type="ARBA" id="ARBA00022842"/>
    </source>
</evidence>
<evidence type="ECO:0000256" key="11">
    <source>
        <dbReference type="ARBA" id="ARBA00023211"/>
    </source>
</evidence>